<proteinExistence type="predicted"/>
<name>A0ABP0NL25_9DINO</name>
<evidence type="ECO:0000313" key="2">
    <source>
        <dbReference type="Proteomes" id="UP001642464"/>
    </source>
</evidence>
<reference evidence="1 2" key="1">
    <citation type="submission" date="2024-02" db="EMBL/GenBank/DDBJ databases">
        <authorList>
            <person name="Chen Y."/>
            <person name="Shah S."/>
            <person name="Dougan E. K."/>
            <person name="Thang M."/>
            <person name="Chan C."/>
        </authorList>
    </citation>
    <scope>NUCLEOTIDE SEQUENCE [LARGE SCALE GENOMIC DNA]</scope>
</reference>
<evidence type="ECO:0000313" key="1">
    <source>
        <dbReference type="EMBL" id="CAK9064306.1"/>
    </source>
</evidence>
<sequence length="293" mass="32405">MAPVTCDRPRVHRRVLLVAVLGSLLRGLSFTFWSSALEGTRAGPASAIARRASKEESQVLKLCDEYPLNDADIDDQEEMMTAVKKLPEAPDDCYQLFLGDWKVEWSSMGGKAAKKKPDPNGPPQRLNFVSFMALPPVDVEFTGSFNRVSGDGEGGTYQLLQTFTIPDNDGVEAAMVLEGEWRPVDDRARPSRAWRTGTGSSSGPWGEGAPRKRVPTEFKTVRLVPSASDTEKSKEMLEKAGLGKFFERTPVKARATYIDLKQISDEMRTHQGESGAWYILTKMDDGSIPFLLD</sequence>
<dbReference type="Proteomes" id="UP001642464">
    <property type="component" value="Unassembled WGS sequence"/>
</dbReference>
<organism evidence="1 2">
    <name type="scientific">Durusdinium trenchii</name>
    <dbReference type="NCBI Taxonomy" id="1381693"/>
    <lineage>
        <taxon>Eukaryota</taxon>
        <taxon>Sar</taxon>
        <taxon>Alveolata</taxon>
        <taxon>Dinophyceae</taxon>
        <taxon>Suessiales</taxon>
        <taxon>Symbiodiniaceae</taxon>
        <taxon>Durusdinium</taxon>
    </lineage>
</organism>
<keyword evidence="2" id="KW-1185">Reference proteome</keyword>
<accession>A0ABP0NL25</accession>
<comment type="caution">
    <text evidence="1">The sequence shown here is derived from an EMBL/GenBank/DDBJ whole genome shotgun (WGS) entry which is preliminary data.</text>
</comment>
<dbReference type="EMBL" id="CAXAMM010029224">
    <property type="protein sequence ID" value="CAK9064306.1"/>
    <property type="molecule type" value="Genomic_DNA"/>
</dbReference>
<protein>
    <submittedName>
        <fullName evidence="1">Uncharacterized protein</fullName>
    </submittedName>
</protein>
<gene>
    <name evidence="1" type="ORF">SCF082_LOCUS33135</name>
</gene>